<keyword evidence="2" id="KW-0378">Hydrolase</keyword>
<dbReference type="Pfam" id="PF02626">
    <property type="entry name" value="CT_A_B"/>
    <property type="match status" value="1"/>
</dbReference>
<feature type="domain" description="Carboxyltransferase" evidence="4">
    <location>
        <begin position="26"/>
        <end position="296"/>
    </location>
</feature>
<organism evidence="5 6">
    <name type="scientific">Tropicibacter oceani</name>
    <dbReference type="NCBI Taxonomy" id="3058420"/>
    <lineage>
        <taxon>Bacteria</taxon>
        <taxon>Pseudomonadati</taxon>
        <taxon>Pseudomonadota</taxon>
        <taxon>Alphaproteobacteria</taxon>
        <taxon>Rhodobacterales</taxon>
        <taxon>Roseobacteraceae</taxon>
        <taxon>Tropicibacter</taxon>
    </lineage>
</organism>
<accession>A0ABY8QG06</accession>
<dbReference type="PANTHER" id="PTHR43309:SF5">
    <property type="entry name" value="5-OXOPROLINASE SUBUNIT C"/>
    <property type="match status" value="1"/>
</dbReference>
<name>A0ABY8QG06_9RHOB</name>
<protein>
    <submittedName>
        <fullName evidence="5">Urea amidolyase</fullName>
    </submittedName>
</protein>
<evidence type="ECO:0000256" key="3">
    <source>
        <dbReference type="ARBA" id="ARBA00022840"/>
    </source>
</evidence>
<dbReference type="InterPro" id="IPR029000">
    <property type="entry name" value="Cyclophilin-like_dom_sf"/>
</dbReference>
<dbReference type="SUPFAM" id="SSF50891">
    <property type="entry name" value="Cyclophilin-like"/>
    <property type="match status" value="1"/>
</dbReference>
<evidence type="ECO:0000259" key="4">
    <source>
        <dbReference type="SMART" id="SM00797"/>
    </source>
</evidence>
<keyword evidence="6" id="KW-1185">Reference proteome</keyword>
<evidence type="ECO:0000256" key="2">
    <source>
        <dbReference type="ARBA" id="ARBA00022801"/>
    </source>
</evidence>
<sequence>MTRAVIVQQIGPGVTVQDMGRPGYLSQGLSRGGAADRLALAEGAALLRQPIGAALEMAGMGGRFTVTAPTRIALTGAPMKATLDGAPLAWQASHLVPPGAVLEIGGAKAGVYGYLSFGGGLVLPHILGAQSAHLAAGLGAPVTVGQSLPLGDETGDATGLILTPEPRWSGGELRILPSLQTGLYPVEDRDRFAATRFTRDARGNRMGVRLAPEGEGFGLQAGQTILSEVITPGDIQIPGDGAPYVLLSECQTTGGYPRIGTVIPADLPRIAQAPAGSDIHFRFVTRDEALTAQAAFVKHLKALPGLAAPMYRDPAQIADLLSYTLISGAITGKEEP</sequence>
<dbReference type="SMART" id="SM00797">
    <property type="entry name" value="AHS2"/>
    <property type="match status" value="1"/>
</dbReference>
<gene>
    <name evidence="5" type="ORF">QF118_16260</name>
</gene>
<dbReference type="Gene3D" id="2.40.100.10">
    <property type="entry name" value="Cyclophilin-like"/>
    <property type="match status" value="1"/>
</dbReference>
<proteinExistence type="predicted"/>
<evidence type="ECO:0000256" key="1">
    <source>
        <dbReference type="ARBA" id="ARBA00022741"/>
    </source>
</evidence>
<keyword evidence="3" id="KW-0067">ATP-binding</keyword>
<evidence type="ECO:0000313" key="5">
    <source>
        <dbReference type="EMBL" id="WGW03460.1"/>
    </source>
</evidence>
<dbReference type="RefSeq" id="WP_282300093.1">
    <property type="nucleotide sequence ID" value="NZ_CP124616.1"/>
</dbReference>
<dbReference type="InterPro" id="IPR003778">
    <property type="entry name" value="CT_A_B"/>
</dbReference>
<evidence type="ECO:0000313" key="6">
    <source>
        <dbReference type="Proteomes" id="UP001241605"/>
    </source>
</evidence>
<dbReference type="PANTHER" id="PTHR43309">
    <property type="entry name" value="5-OXOPROLINASE SUBUNIT C"/>
    <property type="match status" value="1"/>
</dbReference>
<dbReference type="InterPro" id="IPR052708">
    <property type="entry name" value="PxpC"/>
</dbReference>
<reference evidence="5 6" key="1">
    <citation type="submission" date="2023-05" db="EMBL/GenBank/DDBJ databases">
        <title>YMD87, complete Genome.</title>
        <authorList>
            <person name="Zhang J."/>
            <person name="Xu X."/>
        </authorList>
    </citation>
    <scope>NUCLEOTIDE SEQUENCE [LARGE SCALE GENOMIC DNA]</scope>
    <source>
        <strain evidence="5 6">YMD87</strain>
    </source>
</reference>
<keyword evidence="1" id="KW-0547">Nucleotide-binding</keyword>
<dbReference type="EMBL" id="CP124616">
    <property type="protein sequence ID" value="WGW03460.1"/>
    <property type="molecule type" value="Genomic_DNA"/>
</dbReference>
<dbReference type="Proteomes" id="UP001241605">
    <property type="component" value="Chromosome"/>
</dbReference>